<dbReference type="OrthoDB" id="514462at2759"/>
<dbReference type="GO" id="GO:0005759">
    <property type="term" value="C:mitochondrial matrix"/>
    <property type="evidence" value="ECO:0007669"/>
    <property type="project" value="TreeGrafter"/>
</dbReference>
<feature type="region of interest" description="Disordered" evidence="1">
    <location>
        <begin position="71"/>
        <end position="95"/>
    </location>
</feature>
<dbReference type="EMBL" id="SIDB01000003">
    <property type="protein sequence ID" value="KAI3434905.1"/>
    <property type="molecule type" value="Genomic_DNA"/>
</dbReference>
<feature type="compositionally biased region" description="Basic and acidic residues" evidence="1">
    <location>
        <begin position="887"/>
        <end position="899"/>
    </location>
</feature>
<evidence type="ECO:0000259" key="2">
    <source>
        <dbReference type="PROSITE" id="PS51286"/>
    </source>
</evidence>
<sequence>MLKAAWRRRRPWEGAGKACAAALERSAPLSVSAAAAAPPADGSSAGASGRGKPADGYSKLRGVLSRFDAKMRGSRRTAARGGGEGGGYTWQLPPGKAVAGEQAGVAIRERPQRAMLTRDPRPNVMSLTVSAAVRQARLDQSVSLNKNICRTFDDLDRQLSRGHLTLQERLEAGQGCLDAVRRSLHHVMDDVNMSTFMHRISRMLSHPAMAPVRSYLDLREVVPVLVQRFEGLLDRIIRQEASEARRGPAAAADGLGDGAGPSSSGSSSSGPYKGSRSSLPLSCRSLASGFWALGNMRYPLSREQLDKIAAAVMLKYNELKPPQLSMLLVALNAYNNRPFEGKLLKVLLEATAHTRPADFEARTLLNIVCAAGAAGVTASQAAMDRLSLAALACLPEISPRQLGSLTWGLGKLGGKLGVHRLQTPILHAISAYAWRRLHELPPDAFCNTLYGFGLLKFHPGEPFMDAAAARFKELLPEMTAQQVGNCVWSFARLEYSPALDRDMWAAGSDVGGRRRTGSGGHAQWLARAQQGPGPAEAAAGRSGGRLGGAPAALSWEERVVQVAQEEARAAASLAASQEAAVSTLAQRIQAHRAKREALRALAAHSQEAMAAALARGRGRGRDDAVEEVQPAGEAVSERNLGDLVLYICTGSAQRSRHPKLVQLSANSWMEEVVNRQTGITALHPYYLKEQLNDMPQLLQAPDWRREAAERAAAEEEEGQRRGAAAAAAVTAAAAGELESLDAFFQDALDLSPADPTNEAAESVLEDPELADKAEGEADAEMAGEGGAAAEGRGSGRSAASAAATAPPVELELDLDAVQAAEEAEEEAAAARERQDRIARPSARQQAAGSRGEHGAASEASEEEEEEEEEDADDYFRWTKPAQNKRKAREEARAARQRARQEAAARAANWRQADLSPAELLDRLLQNEEMLTVPEAVKRRWAGAPRATLADAAAHCIPLAGRMTGGEVGTLLWSYATMRHVDPELFQALLRRVDVLADALSWRGVAIAMWSCAVTRQPPSVELADRLVDRYIPLFRRHLAKGADLHSLCNVAWALAVFDYLTPQRFSQLMDMVPQNSSGAALASINTAAWCQFFQCALYLEAKTGQHYSTFLPPHVLPHAEHHWQTRDTTTSRLQNKVADVLHSLGVPFAEEYSPRANFFGIDIAIQGEGDVRLAVEVDGPQHFASNPPHVQLASTHLRNTLLGMHGWEVVSVPFNHWAKLEGQQVKQEYLKKHVLSKLERGKKSQSGAQ</sequence>
<dbReference type="Pfam" id="PF08373">
    <property type="entry name" value="RAP"/>
    <property type="match status" value="1"/>
</dbReference>
<feature type="region of interest" description="Disordered" evidence="1">
    <location>
        <begin position="820"/>
        <end position="899"/>
    </location>
</feature>
<dbReference type="InterPro" id="IPR050870">
    <property type="entry name" value="FAST_kinase"/>
</dbReference>
<dbReference type="Proteomes" id="UP001055712">
    <property type="component" value="Unassembled WGS sequence"/>
</dbReference>
<proteinExistence type="predicted"/>
<feature type="compositionally biased region" description="Low complexity" evidence="1">
    <location>
        <begin position="795"/>
        <end position="805"/>
    </location>
</feature>
<evidence type="ECO:0000313" key="3">
    <source>
        <dbReference type="EMBL" id="KAI3434905.1"/>
    </source>
</evidence>
<feature type="region of interest" description="Disordered" evidence="1">
    <location>
        <begin position="751"/>
        <end position="806"/>
    </location>
</feature>
<comment type="caution">
    <text evidence="3">The sequence shown here is derived from an EMBL/GenBank/DDBJ whole genome shotgun (WGS) entry which is preliminary data.</text>
</comment>
<reference evidence="3" key="1">
    <citation type="journal article" date="2019" name="Plant J.">
        <title>Chlorella vulgaris genome assembly and annotation reveals the molecular basis for metabolic acclimation to high light conditions.</title>
        <authorList>
            <person name="Cecchin M."/>
            <person name="Marcolungo L."/>
            <person name="Rossato M."/>
            <person name="Girolomoni L."/>
            <person name="Cosentino E."/>
            <person name="Cuine S."/>
            <person name="Li-Beisson Y."/>
            <person name="Delledonne M."/>
            <person name="Ballottari M."/>
        </authorList>
    </citation>
    <scope>NUCLEOTIDE SEQUENCE</scope>
    <source>
        <strain evidence="3">211/11P</strain>
    </source>
</reference>
<dbReference type="SMART" id="SM00952">
    <property type="entry name" value="RAP"/>
    <property type="match status" value="1"/>
</dbReference>
<dbReference type="GO" id="GO:0044528">
    <property type="term" value="P:regulation of mitochondrial mRNA stability"/>
    <property type="evidence" value="ECO:0007669"/>
    <property type="project" value="TreeGrafter"/>
</dbReference>
<dbReference type="GO" id="GO:0000963">
    <property type="term" value="P:mitochondrial RNA processing"/>
    <property type="evidence" value="ECO:0007669"/>
    <property type="project" value="TreeGrafter"/>
</dbReference>
<protein>
    <recommendedName>
        <fullName evidence="2">RAP domain-containing protein</fullName>
    </recommendedName>
</protein>
<organism evidence="3 4">
    <name type="scientific">Chlorella vulgaris</name>
    <name type="common">Green alga</name>
    <dbReference type="NCBI Taxonomy" id="3077"/>
    <lineage>
        <taxon>Eukaryota</taxon>
        <taxon>Viridiplantae</taxon>
        <taxon>Chlorophyta</taxon>
        <taxon>core chlorophytes</taxon>
        <taxon>Trebouxiophyceae</taxon>
        <taxon>Chlorellales</taxon>
        <taxon>Chlorellaceae</taxon>
        <taxon>Chlorella clade</taxon>
        <taxon>Chlorella</taxon>
    </lineage>
</organism>
<feature type="compositionally biased region" description="Low complexity" evidence="1">
    <location>
        <begin position="527"/>
        <end position="540"/>
    </location>
</feature>
<dbReference type="GO" id="GO:0035770">
    <property type="term" value="C:ribonucleoprotein granule"/>
    <property type="evidence" value="ECO:0007669"/>
    <property type="project" value="TreeGrafter"/>
</dbReference>
<feature type="domain" description="RAP" evidence="2">
    <location>
        <begin position="1173"/>
        <end position="1232"/>
    </location>
</feature>
<feature type="region of interest" description="Disordered" evidence="1">
    <location>
        <begin position="36"/>
        <end position="58"/>
    </location>
</feature>
<feature type="compositionally biased region" description="Acidic residues" evidence="1">
    <location>
        <begin position="859"/>
        <end position="872"/>
    </location>
</feature>
<dbReference type="InterPro" id="IPR013584">
    <property type="entry name" value="RAP"/>
</dbReference>
<dbReference type="AlphaFoldDB" id="A0A9D4Z085"/>
<feature type="compositionally biased region" description="Gly residues" evidence="1">
    <location>
        <begin position="783"/>
        <end position="794"/>
    </location>
</feature>
<name>A0A9D4Z085_CHLVU</name>
<evidence type="ECO:0000256" key="1">
    <source>
        <dbReference type="SAM" id="MobiDB-lite"/>
    </source>
</evidence>
<dbReference type="GO" id="GO:0003723">
    <property type="term" value="F:RNA binding"/>
    <property type="evidence" value="ECO:0007669"/>
    <property type="project" value="TreeGrafter"/>
</dbReference>
<feature type="region of interest" description="Disordered" evidence="1">
    <location>
        <begin position="527"/>
        <end position="546"/>
    </location>
</feature>
<accession>A0A9D4Z085</accession>
<gene>
    <name evidence="3" type="ORF">D9Q98_002959</name>
</gene>
<dbReference type="PANTHER" id="PTHR21228:SF40">
    <property type="entry name" value="LD45607P"/>
    <property type="match status" value="1"/>
</dbReference>
<evidence type="ECO:0000313" key="4">
    <source>
        <dbReference type="Proteomes" id="UP001055712"/>
    </source>
</evidence>
<keyword evidence="4" id="KW-1185">Reference proteome</keyword>
<dbReference type="PROSITE" id="PS51286">
    <property type="entry name" value="RAP"/>
    <property type="match status" value="1"/>
</dbReference>
<reference evidence="3" key="2">
    <citation type="submission" date="2020-11" db="EMBL/GenBank/DDBJ databases">
        <authorList>
            <person name="Cecchin M."/>
            <person name="Marcolungo L."/>
            <person name="Rossato M."/>
            <person name="Girolomoni L."/>
            <person name="Cosentino E."/>
            <person name="Cuine S."/>
            <person name="Li-Beisson Y."/>
            <person name="Delledonne M."/>
            <person name="Ballottari M."/>
        </authorList>
    </citation>
    <scope>NUCLEOTIDE SEQUENCE</scope>
    <source>
        <strain evidence="3">211/11P</strain>
        <tissue evidence="3">Whole cell</tissue>
    </source>
</reference>
<feature type="region of interest" description="Disordered" evidence="1">
    <location>
        <begin position="247"/>
        <end position="274"/>
    </location>
</feature>
<dbReference type="PANTHER" id="PTHR21228">
    <property type="entry name" value="FAST LEU-RICH DOMAIN-CONTAINING"/>
    <property type="match status" value="1"/>
</dbReference>
<feature type="compositionally biased region" description="Basic and acidic residues" evidence="1">
    <location>
        <begin position="828"/>
        <end position="838"/>
    </location>
</feature>
<feature type="compositionally biased region" description="Low complexity" evidence="1">
    <location>
        <begin position="36"/>
        <end position="51"/>
    </location>
</feature>